<evidence type="ECO:0000256" key="1">
    <source>
        <dbReference type="ARBA" id="ARBA00022801"/>
    </source>
</evidence>
<evidence type="ECO:0000256" key="2">
    <source>
        <dbReference type="SAM" id="MobiDB-lite"/>
    </source>
</evidence>
<evidence type="ECO:0000313" key="5">
    <source>
        <dbReference type="Proteomes" id="UP000598426"/>
    </source>
</evidence>
<dbReference type="SUPFAM" id="SSF63817">
    <property type="entry name" value="Sortase"/>
    <property type="match status" value="1"/>
</dbReference>
<keyword evidence="3" id="KW-0812">Transmembrane</keyword>
<feature type="transmembrane region" description="Helical" evidence="3">
    <location>
        <begin position="21"/>
        <end position="42"/>
    </location>
</feature>
<dbReference type="InterPro" id="IPR005754">
    <property type="entry name" value="Sortase"/>
</dbReference>
<dbReference type="EMBL" id="JACXZS010000013">
    <property type="protein sequence ID" value="MBD3943520.1"/>
    <property type="molecule type" value="Genomic_DNA"/>
</dbReference>
<dbReference type="CDD" id="cd05830">
    <property type="entry name" value="Sortase_E"/>
    <property type="match status" value="1"/>
</dbReference>
<dbReference type="Gene3D" id="2.40.260.10">
    <property type="entry name" value="Sortase"/>
    <property type="match status" value="1"/>
</dbReference>
<dbReference type="InterPro" id="IPR042003">
    <property type="entry name" value="Sortase_E"/>
</dbReference>
<dbReference type="Proteomes" id="UP000598426">
    <property type="component" value="Unassembled WGS sequence"/>
</dbReference>
<feature type="compositionally biased region" description="Low complexity" evidence="2">
    <location>
        <begin position="59"/>
        <end position="70"/>
    </location>
</feature>
<evidence type="ECO:0000313" key="4">
    <source>
        <dbReference type="EMBL" id="MBD3943520.1"/>
    </source>
</evidence>
<organism evidence="4 5">
    <name type="scientific">Microbacterium helvum</name>
    <dbReference type="NCBI Taxonomy" id="2773713"/>
    <lineage>
        <taxon>Bacteria</taxon>
        <taxon>Bacillati</taxon>
        <taxon>Actinomycetota</taxon>
        <taxon>Actinomycetes</taxon>
        <taxon>Micrococcales</taxon>
        <taxon>Microbacteriaceae</taxon>
        <taxon>Microbacterium</taxon>
    </lineage>
</organism>
<reference evidence="4 5" key="1">
    <citation type="submission" date="2020-09" db="EMBL/GenBank/DDBJ databases">
        <title>Isolation and identification of active actinomycetes.</title>
        <authorList>
            <person name="Li X."/>
        </authorList>
    </citation>
    <scope>NUCLEOTIDE SEQUENCE [LARGE SCALE GENOMIC DNA]</scope>
    <source>
        <strain evidence="4 5">NEAU-LLC</strain>
    </source>
</reference>
<keyword evidence="3" id="KW-1133">Transmembrane helix</keyword>
<proteinExistence type="predicted"/>
<gene>
    <name evidence="4" type="ORF">IF188_17655</name>
</gene>
<feature type="region of interest" description="Disordered" evidence="2">
    <location>
        <begin position="59"/>
        <end position="101"/>
    </location>
</feature>
<dbReference type="InterPro" id="IPR053465">
    <property type="entry name" value="Sortase_Class_E"/>
</dbReference>
<dbReference type="NCBIfam" id="NF033747">
    <property type="entry name" value="class_E_sortase"/>
    <property type="match status" value="1"/>
</dbReference>
<name>A0ABR8NSA3_9MICO</name>
<keyword evidence="1" id="KW-0378">Hydrolase</keyword>
<sequence>MTRGAARTTVRPRRRTSVAGVIGELLITAGVIVLLYVVWQLWVGDMIYGAERNASGAAQSQLWQEQWEQQNPGAVAPSPTSSAAGEDPATPVTAPPPVMAEPADGERFAVMHIPRFGPDYMVDMAGGVTRARTLDPIGIGHYPGTMMPGQPGNFAVAAHRTTWGKPFNRIADLHVGDALVIETEAGWYTYRFRTLEYVKPNAVEVLLPVPQAMDVPAGTAYMTMTSCSPMYAMTERIVAYSVFESFTPRTDAGPPASLQAVT</sequence>
<accession>A0ABR8NSA3</accession>
<comment type="caution">
    <text evidence="4">The sequence shown here is derived from an EMBL/GenBank/DDBJ whole genome shotgun (WGS) entry which is preliminary data.</text>
</comment>
<protein>
    <submittedName>
        <fullName evidence="4">Class E sortase</fullName>
    </submittedName>
</protein>
<evidence type="ECO:0000256" key="3">
    <source>
        <dbReference type="SAM" id="Phobius"/>
    </source>
</evidence>
<dbReference type="Pfam" id="PF04203">
    <property type="entry name" value="Sortase"/>
    <property type="match status" value="1"/>
</dbReference>
<dbReference type="InterPro" id="IPR023365">
    <property type="entry name" value="Sortase_dom-sf"/>
</dbReference>
<keyword evidence="3" id="KW-0472">Membrane</keyword>
<keyword evidence="5" id="KW-1185">Reference proteome</keyword>